<name>A0A8H7GY58_9AGAM</name>
<reference evidence="3" key="1">
    <citation type="submission" date="2020-09" db="EMBL/GenBank/DDBJ databases">
        <title>Comparative genome analyses of four rice-infecting Rhizoctonia solani isolates reveal extensive enrichment of homogalacturonan modification genes.</title>
        <authorList>
            <person name="Lee D.-Y."/>
            <person name="Jeon J."/>
            <person name="Kim K.-T."/>
            <person name="Cheong K."/>
            <person name="Song H."/>
            <person name="Choi G."/>
            <person name="Ko J."/>
            <person name="Opiyo S.O."/>
            <person name="Zuo S."/>
            <person name="Madhav S."/>
            <person name="Lee Y.-H."/>
            <person name="Wang G.-L."/>
        </authorList>
    </citation>
    <scope>NUCLEOTIDE SEQUENCE</scope>
    <source>
        <strain evidence="3">AG1-IA YN-7</strain>
    </source>
</reference>
<evidence type="ECO:0000256" key="2">
    <source>
        <dbReference type="SAM" id="SignalP"/>
    </source>
</evidence>
<protein>
    <recommendedName>
        <fullName evidence="6">Extracellular membrane protein CFEM domain-containing protein</fullName>
    </recommendedName>
</protein>
<feature type="region of interest" description="Disordered" evidence="1">
    <location>
        <begin position="202"/>
        <end position="225"/>
    </location>
</feature>
<dbReference type="EMBL" id="JACYCC010000351">
    <property type="protein sequence ID" value="KAF8667988.1"/>
    <property type="molecule type" value="Genomic_DNA"/>
</dbReference>
<dbReference type="AlphaFoldDB" id="A0A8H7GY58"/>
<feature type="chain" id="PRO_5036266964" description="Extracellular membrane protein CFEM domain-containing protein" evidence="2">
    <location>
        <begin position="18"/>
        <end position="255"/>
    </location>
</feature>
<evidence type="ECO:0000256" key="1">
    <source>
        <dbReference type="SAM" id="MobiDB-lite"/>
    </source>
</evidence>
<sequence length="255" mass="24909">MRVSVLFTLGLATSALGQAITSGTPDPTTTTIEFITDTDTETTITSTPTSTSSSTFPIASTAAPPVGGGATCVQRCLAEAADNVGCIGGADLTCVCASGSYLSIARTCFSDSRCDDVLSQSAVQDYGSACSVSPTPPQPPVTTPVPPPTPTPTPTPKPTQTTTAPPAPPTTQTVILTSSVVVTGPGGTASTIASGFTTIRTNQPGGQTTGGAPGPSTSAGGGSSNGAAGVNLGHLASMRPMIGLGVVGAIVVLLL</sequence>
<dbReference type="EMBL" id="JACYCC010000391">
    <property type="protein sequence ID" value="KAF8666951.1"/>
    <property type="molecule type" value="Genomic_DNA"/>
</dbReference>
<feature type="compositionally biased region" description="Pro residues" evidence="1">
    <location>
        <begin position="134"/>
        <end position="157"/>
    </location>
</feature>
<feature type="region of interest" description="Disordered" evidence="1">
    <location>
        <begin position="127"/>
        <end position="171"/>
    </location>
</feature>
<dbReference type="Proteomes" id="UP000650582">
    <property type="component" value="Unassembled WGS sequence"/>
</dbReference>
<evidence type="ECO:0000313" key="4">
    <source>
        <dbReference type="EMBL" id="KAF8667988.1"/>
    </source>
</evidence>
<evidence type="ECO:0000313" key="3">
    <source>
        <dbReference type="EMBL" id="KAF8666951.1"/>
    </source>
</evidence>
<keyword evidence="2" id="KW-0732">Signal</keyword>
<feature type="signal peptide" evidence="2">
    <location>
        <begin position="1"/>
        <end position="17"/>
    </location>
</feature>
<evidence type="ECO:0008006" key="6">
    <source>
        <dbReference type="Google" id="ProtNLM"/>
    </source>
</evidence>
<proteinExistence type="predicted"/>
<comment type="caution">
    <text evidence="3">The sequence shown here is derived from an EMBL/GenBank/DDBJ whole genome shotgun (WGS) entry which is preliminary data.</text>
</comment>
<feature type="compositionally biased region" description="Gly residues" evidence="1">
    <location>
        <begin position="207"/>
        <end position="224"/>
    </location>
</feature>
<accession>A0A8H7GY58</accession>
<organism evidence="3 5">
    <name type="scientific">Rhizoctonia solani</name>
    <dbReference type="NCBI Taxonomy" id="456999"/>
    <lineage>
        <taxon>Eukaryota</taxon>
        <taxon>Fungi</taxon>
        <taxon>Dikarya</taxon>
        <taxon>Basidiomycota</taxon>
        <taxon>Agaricomycotina</taxon>
        <taxon>Agaricomycetes</taxon>
        <taxon>Cantharellales</taxon>
        <taxon>Ceratobasidiaceae</taxon>
        <taxon>Rhizoctonia</taxon>
    </lineage>
</organism>
<feature type="compositionally biased region" description="Low complexity" evidence="1">
    <location>
        <begin position="158"/>
        <end position="171"/>
    </location>
</feature>
<gene>
    <name evidence="4" type="ORF">RHS04_09217</name>
    <name evidence="3" type="ORF">RHS04_09367</name>
</gene>
<evidence type="ECO:0000313" key="5">
    <source>
        <dbReference type="Proteomes" id="UP000650582"/>
    </source>
</evidence>